<dbReference type="InterPro" id="IPR041468">
    <property type="entry name" value="HTH_ParB/Spo0J"/>
</dbReference>
<feature type="domain" description="ParB-like N-terminal" evidence="4">
    <location>
        <begin position="28"/>
        <end position="118"/>
    </location>
</feature>
<dbReference type="PANTHER" id="PTHR33375:SF7">
    <property type="entry name" value="CHROMOSOME 2-PARTITIONING PROTEIN PARB-RELATED"/>
    <property type="match status" value="1"/>
</dbReference>
<evidence type="ECO:0000256" key="2">
    <source>
        <dbReference type="ARBA" id="ARBA00023125"/>
    </source>
</evidence>
<organism evidence="5 6">
    <name type="scientific">Crinalium epipsammum PCC 9333</name>
    <dbReference type="NCBI Taxonomy" id="1173022"/>
    <lineage>
        <taxon>Bacteria</taxon>
        <taxon>Bacillati</taxon>
        <taxon>Cyanobacteriota</taxon>
        <taxon>Cyanophyceae</taxon>
        <taxon>Gomontiellales</taxon>
        <taxon>Gomontiellaceae</taxon>
        <taxon>Crinalium</taxon>
    </lineage>
</organism>
<name>K9VTG7_9CYAN</name>
<dbReference type="EMBL" id="CP003620">
    <property type="protein sequence ID" value="AFZ11368.1"/>
    <property type="molecule type" value="Genomic_DNA"/>
</dbReference>
<dbReference type="Gene3D" id="3.90.1530.30">
    <property type="match status" value="1"/>
</dbReference>
<proteinExistence type="inferred from homology"/>
<feature type="region of interest" description="Disordered" evidence="3">
    <location>
        <begin position="254"/>
        <end position="293"/>
    </location>
</feature>
<evidence type="ECO:0000256" key="1">
    <source>
        <dbReference type="ARBA" id="ARBA00006295"/>
    </source>
</evidence>
<keyword evidence="6" id="KW-1185">Reference proteome</keyword>
<comment type="similarity">
    <text evidence="1">Belongs to the ParB family.</text>
</comment>
<evidence type="ECO:0000256" key="3">
    <source>
        <dbReference type="SAM" id="MobiDB-lite"/>
    </source>
</evidence>
<dbReference type="Pfam" id="PF02195">
    <property type="entry name" value="ParB_N"/>
    <property type="match status" value="1"/>
</dbReference>
<feature type="compositionally biased region" description="Acidic residues" evidence="3">
    <location>
        <begin position="259"/>
        <end position="274"/>
    </location>
</feature>
<dbReference type="HOGENOM" id="CLU_023853_4_1_3"/>
<dbReference type="PATRIC" id="fig|1173022.3.peg.416"/>
<gene>
    <name evidence="5" type="ORF">Cri9333_0394</name>
</gene>
<dbReference type="Pfam" id="PF17762">
    <property type="entry name" value="HTH_ParB"/>
    <property type="match status" value="1"/>
</dbReference>
<dbReference type="SUPFAM" id="SSF109709">
    <property type="entry name" value="KorB DNA-binding domain-like"/>
    <property type="match status" value="1"/>
</dbReference>
<sequence>MVNKSEQPYKAKANLSVLFGDDEDTPKNFIPLEAISLPAKQPRRYFDDRSMQSLVDSIKINGVLQPILVRPIGEDRYELVAGERRYRGAKTVGLKEIPVVIRELTEEQAFKIALVENLQREDLNPIEETEATLELLAIQLSSSTDAVTKLLYSMKNDVARKKDNVILQPEAETIVKAFDELSSMGWESFATNRLPLLKLPEEILEALRQGKIEYTKARAIAQIKDPEARVELLELAIAEGLSLKEIKKRVAEIKKATESETDPDAENEDEETDENGEKPDKKDKPESLKSEMNKVYNALKKSKVWKDKNKQDQLQKILDDMESLLNEE</sequence>
<dbReference type="GO" id="GO:0007059">
    <property type="term" value="P:chromosome segregation"/>
    <property type="evidence" value="ECO:0007669"/>
    <property type="project" value="TreeGrafter"/>
</dbReference>
<dbReference type="RefSeq" id="WP_015201509.1">
    <property type="nucleotide sequence ID" value="NC_019753.1"/>
</dbReference>
<keyword evidence="2" id="KW-0238">DNA-binding</keyword>
<dbReference type="eggNOG" id="COG1475">
    <property type="taxonomic scope" value="Bacteria"/>
</dbReference>
<dbReference type="SUPFAM" id="SSF110849">
    <property type="entry name" value="ParB/Sulfiredoxin"/>
    <property type="match status" value="1"/>
</dbReference>
<dbReference type="CDD" id="cd16393">
    <property type="entry name" value="SPO0J_N"/>
    <property type="match status" value="1"/>
</dbReference>
<evidence type="ECO:0000313" key="5">
    <source>
        <dbReference type="EMBL" id="AFZ11368.1"/>
    </source>
</evidence>
<dbReference type="GO" id="GO:0005694">
    <property type="term" value="C:chromosome"/>
    <property type="evidence" value="ECO:0007669"/>
    <property type="project" value="TreeGrafter"/>
</dbReference>
<accession>K9VTG7</accession>
<dbReference type="PANTHER" id="PTHR33375">
    <property type="entry name" value="CHROMOSOME-PARTITIONING PROTEIN PARB-RELATED"/>
    <property type="match status" value="1"/>
</dbReference>
<dbReference type="Proteomes" id="UP000010472">
    <property type="component" value="Chromosome"/>
</dbReference>
<dbReference type="KEGG" id="cep:Cri9333_0394"/>
<evidence type="ECO:0000259" key="4">
    <source>
        <dbReference type="SMART" id="SM00470"/>
    </source>
</evidence>
<dbReference type="FunFam" id="3.90.1530.30:FF:000001">
    <property type="entry name" value="Chromosome partitioning protein ParB"/>
    <property type="match status" value="1"/>
</dbReference>
<dbReference type="NCBIfam" id="TIGR00180">
    <property type="entry name" value="parB_part"/>
    <property type="match status" value="1"/>
</dbReference>
<dbReference type="Gene3D" id="1.10.10.2830">
    <property type="match status" value="1"/>
</dbReference>
<reference evidence="5 6" key="1">
    <citation type="submission" date="2012-06" db="EMBL/GenBank/DDBJ databases">
        <title>Finished chromosome of genome of Crinalium epipsammum PCC 9333.</title>
        <authorList>
            <consortium name="US DOE Joint Genome Institute"/>
            <person name="Gugger M."/>
            <person name="Coursin T."/>
            <person name="Rippka R."/>
            <person name="Tandeau De Marsac N."/>
            <person name="Huntemann M."/>
            <person name="Wei C.-L."/>
            <person name="Han J."/>
            <person name="Detter J.C."/>
            <person name="Han C."/>
            <person name="Tapia R."/>
            <person name="Davenport K."/>
            <person name="Daligault H."/>
            <person name="Erkkila T."/>
            <person name="Gu W."/>
            <person name="Munk A.C.C."/>
            <person name="Teshima H."/>
            <person name="Xu Y."/>
            <person name="Chain P."/>
            <person name="Chen A."/>
            <person name="Krypides N."/>
            <person name="Mavromatis K."/>
            <person name="Markowitz V."/>
            <person name="Szeto E."/>
            <person name="Ivanova N."/>
            <person name="Mikhailova N."/>
            <person name="Ovchinnikova G."/>
            <person name="Pagani I."/>
            <person name="Pati A."/>
            <person name="Goodwin L."/>
            <person name="Peters L."/>
            <person name="Pitluck S."/>
            <person name="Woyke T."/>
            <person name="Kerfeld C."/>
        </authorList>
    </citation>
    <scope>NUCLEOTIDE SEQUENCE [LARGE SCALE GENOMIC DNA]</scope>
    <source>
        <strain evidence="5 6">PCC 9333</strain>
    </source>
</reference>
<dbReference type="InterPro" id="IPR036086">
    <property type="entry name" value="ParB/Sulfiredoxin_sf"/>
</dbReference>
<protein>
    <submittedName>
        <fullName evidence="5">ParB family protein</fullName>
    </submittedName>
</protein>
<dbReference type="AlphaFoldDB" id="K9VTG7"/>
<dbReference type="InterPro" id="IPR050336">
    <property type="entry name" value="Chromosome_partition/occlusion"/>
</dbReference>
<dbReference type="InterPro" id="IPR003115">
    <property type="entry name" value="ParB_N"/>
</dbReference>
<feature type="compositionally biased region" description="Basic and acidic residues" evidence="3">
    <location>
        <begin position="275"/>
        <end position="292"/>
    </location>
</feature>
<dbReference type="STRING" id="1173022.Cri9333_0394"/>
<dbReference type="GO" id="GO:0003677">
    <property type="term" value="F:DNA binding"/>
    <property type="evidence" value="ECO:0007669"/>
    <property type="project" value="UniProtKB-KW"/>
</dbReference>
<dbReference type="InterPro" id="IPR004437">
    <property type="entry name" value="ParB/RepB/Spo0J"/>
</dbReference>
<dbReference type="OrthoDB" id="9802051at2"/>
<evidence type="ECO:0000313" key="6">
    <source>
        <dbReference type="Proteomes" id="UP000010472"/>
    </source>
</evidence>
<dbReference type="SMART" id="SM00470">
    <property type="entry name" value="ParB"/>
    <property type="match status" value="1"/>
</dbReference>